<organism evidence="1 2">
    <name type="scientific">Thalassospira mesophila</name>
    <dbReference type="NCBI Taxonomy" id="1293891"/>
    <lineage>
        <taxon>Bacteria</taxon>
        <taxon>Pseudomonadati</taxon>
        <taxon>Pseudomonadota</taxon>
        <taxon>Alphaproteobacteria</taxon>
        <taxon>Rhodospirillales</taxon>
        <taxon>Thalassospiraceae</taxon>
        <taxon>Thalassospira</taxon>
    </lineage>
</organism>
<dbReference type="EMBL" id="JFKA01000001">
    <property type="protein sequence ID" value="OSQ40644.1"/>
    <property type="molecule type" value="Genomic_DNA"/>
</dbReference>
<dbReference type="STRING" id="1293891.TMES_02610"/>
<name>A0A1Y2L486_9PROT</name>
<proteinExistence type="predicted"/>
<accession>A0A1Y2L486</accession>
<dbReference type="Proteomes" id="UP000193391">
    <property type="component" value="Unassembled WGS sequence"/>
</dbReference>
<dbReference type="OrthoDB" id="65593at2"/>
<reference evidence="1 2" key="1">
    <citation type="submission" date="2014-03" db="EMBL/GenBank/DDBJ databases">
        <title>The draft genome sequence of Thalassospira mesophila JCM 18969.</title>
        <authorList>
            <person name="Lai Q."/>
            <person name="Shao Z."/>
        </authorList>
    </citation>
    <scope>NUCLEOTIDE SEQUENCE [LARGE SCALE GENOMIC DNA]</scope>
    <source>
        <strain evidence="1 2">JCM 18969</strain>
    </source>
</reference>
<protein>
    <submittedName>
        <fullName evidence="1">Uncharacterized protein</fullName>
    </submittedName>
</protein>
<sequence length="162" mass="18745">MYQPRTPGYSKRDAIKRWQLPDRVFFACGACHILAYAFVERHGDTNAALFTPLWIKPDSGFTGNHIVIAGDDWIFDYHGYSRRSDYLNHTLKRAQQRWPGWNATLVSLPPEILISEEKSREIDGLWLRAPNQFLHDALPRARQFLNSFTSPPYRPKEGTNNA</sequence>
<gene>
    <name evidence="1" type="ORF">TMES_02610</name>
</gene>
<keyword evidence="2" id="KW-1185">Reference proteome</keyword>
<dbReference type="RefSeq" id="WP_085579120.1">
    <property type="nucleotide sequence ID" value="NZ_JFKA01000001.1"/>
</dbReference>
<evidence type="ECO:0000313" key="2">
    <source>
        <dbReference type="Proteomes" id="UP000193391"/>
    </source>
</evidence>
<dbReference type="AlphaFoldDB" id="A0A1Y2L486"/>
<evidence type="ECO:0000313" key="1">
    <source>
        <dbReference type="EMBL" id="OSQ40644.1"/>
    </source>
</evidence>
<comment type="caution">
    <text evidence="1">The sequence shown here is derived from an EMBL/GenBank/DDBJ whole genome shotgun (WGS) entry which is preliminary data.</text>
</comment>